<dbReference type="GO" id="GO:0003682">
    <property type="term" value="F:chromatin binding"/>
    <property type="evidence" value="ECO:0007669"/>
    <property type="project" value="TreeGrafter"/>
</dbReference>
<dbReference type="Pfam" id="PF03215">
    <property type="entry name" value="Rad17"/>
    <property type="match status" value="1"/>
</dbReference>
<evidence type="ECO:0000256" key="4">
    <source>
        <dbReference type="ARBA" id="ARBA00022763"/>
    </source>
</evidence>
<protein>
    <recommendedName>
        <fullName evidence="10">Cell cycle checkpoint protein RAD17</fullName>
    </recommendedName>
</protein>
<keyword evidence="3" id="KW-0547">Nucleotide-binding</keyword>
<dbReference type="GO" id="GO:0003689">
    <property type="term" value="F:DNA clamp loader activity"/>
    <property type="evidence" value="ECO:0007669"/>
    <property type="project" value="TreeGrafter"/>
</dbReference>
<accession>A0AAV7XMJ3</accession>
<dbReference type="InterPro" id="IPR027417">
    <property type="entry name" value="P-loop_NTPase"/>
</dbReference>
<keyword evidence="6" id="KW-0539">Nucleus</keyword>
<dbReference type="EMBL" id="JAPTSV010000005">
    <property type="protein sequence ID" value="KAJ1527389.1"/>
    <property type="molecule type" value="Genomic_DNA"/>
</dbReference>
<gene>
    <name evidence="8" type="ORF">ONE63_007373</name>
</gene>
<dbReference type="GO" id="GO:0005524">
    <property type="term" value="F:ATP binding"/>
    <property type="evidence" value="ECO:0007669"/>
    <property type="project" value="UniProtKB-KW"/>
</dbReference>
<sequence>MQLSENWAEPYVLDELAVDQRKVGEISSWLSNHRNTCGILLLTGPTGCGKTAAVKCTARSLGFEVREWVTPLDRNFESGADIGFFQNQTEKFEDYLYSCSRYADLFVKSSSTSSLLLVEDYPNIFLLKPEIFHDVLGKYCRTSRAPIVFICSDVADHGLNIERELFPLDVQGSLGITHIVLNPVTRTRMLQALKRMGSYLQSMSSGYKLPAPDILNEICDSANGDVRYAMLSLQMKPQEDVVSLFDFAGKKGLGKKRPNSLKLTREEETVSACGKDDRVSILHAVGRVLYPKWYEGALKPNSSSTKRKRKGDEKHLDATVPDARWVHDPNTIVDAYCSTASSFLLFIQENYLKTFSTIESVAAASQFLSSADVMMTGVGVEASQEMSLNVAVRGVMVNNKVPNRIFNQVRGSRHWELLKTQTELTTLTDSLFPLYPVSHTVLLTDVIPFMSHSCTNSLSNGKFDCS</sequence>
<comment type="caution">
    <text evidence="8">The sequence shown here is derived from an EMBL/GenBank/DDBJ whole genome shotgun (WGS) entry which is preliminary data.</text>
</comment>
<dbReference type="PANTHER" id="PTHR12172:SF0">
    <property type="entry name" value="CELL CYCLE CHECKPOINT PROTEIN RAD17"/>
    <property type="match status" value="1"/>
</dbReference>
<evidence type="ECO:0000256" key="3">
    <source>
        <dbReference type="ARBA" id="ARBA00022741"/>
    </source>
</evidence>
<evidence type="ECO:0000256" key="1">
    <source>
        <dbReference type="ARBA" id="ARBA00004123"/>
    </source>
</evidence>
<evidence type="ECO:0000313" key="9">
    <source>
        <dbReference type="Proteomes" id="UP001075354"/>
    </source>
</evidence>
<dbReference type="Gene3D" id="3.40.50.300">
    <property type="entry name" value="P-loop containing nucleotide triphosphate hydrolases"/>
    <property type="match status" value="1"/>
</dbReference>
<dbReference type="AlphaFoldDB" id="A0AAV7XMJ3"/>
<evidence type="ECO:0000256" key="6">
    <source>
        <dbReference type="ARBA" id="ARBA00023242"/>
    </source>
</evidence>
<organism evidence="8 9">
    <name type="scientific">Megalurothrips usitatus</name>
    <name type="common">bean blossom thrips</name>
    <dbReference type="NCBI Taxonomy" id="439358"/>
    <lineage>
        <taxon>Eukaryota</taxon>
        <taxon>Metazoa</taxon>
        <taxon>Ecdysozoa</taxon>
        <taxon>Arthropoda</taxon>
        <taxon>Hexapoda</taxon>
        <taxon>Insecta</taxon>
        <taxon>Pterygota</taxon>
        <taxon>Neoptera</taxon>
        <taxon>Paraneoptera</taxon>
        <taxon>Thysanoptera</taxon>
        <taxon>Terebrantia</taxon>
        <taxon>Thripoidea</taxon>
        <taxon>Thripidae</taxon>
        <taxon>Megalurothrips</taxon>
    </lineage>
</organism>
<dbReference type="InterPro" id="IPR004582">
    <property type="entry name" value="Checkpoint_prot_Rad17_Rad24"/>
</dbReference>
<keyword evidence="7" id="KW-0131">Cell cycle</keyword>
<evidence type="ECO:0000256" key="7">
    <source>
        <dbReference type="ARBA" id="ARBA00023306"/>
    </source>
</evidence>
<evidence type="ECO:0000256" key="5">
    <source>
        <dbReference type="ARBA" id="ARBA00022840"/>
    </source>
</evidence>
<dbReference type="GO" id="GO:0005634">
    <property type="term" value="C:nucleus"/>
    <property type="evidence" value="ECO:0007669"/>
    <property type="project" value="UniProtKB-SubCell"/>
</dbReference>
<evidence type="ECO:0000313" key="8">
    <source>
        <dbReference type="EMBL" id="KAJ1527389.1"/>
    </source>
</evidence>
<evidence type="ECO:0008006" key="10">
    <source>
        <dbReference type="Google" id="ProtNLM"/>
    </source>
</evidence>
<dbReference type="GO" id="GO:0006281">
    <property type="term" value="P:DNA repair"/>
    <property type="evidence" value="ECO:0007669"/>
    <property type="project" value="InterPro"/>
</dbReference>
<reference evidence="8" key="1">
    <citation type="submission" date="2022-12" db="EMBL/GenBank/DDBJ databases">
        <title>Chromosome-level genome assembly of the bean flower thrips Megalurothrips usitatus.</title>
        <authorList>
            <person name="Ma L."/>
            <person name="Liu Q."/>
            <person name="Li H."/>
            <person name="Cai W."/>
        </authorList>
    </citation>
    <scope>NUCLEOTIDE SEQUENCE</scope>
    <source>
        <strain evidence="8">Cailab_2022a</strain>
    </source>
</reference>
<keyword evidence="9" id="KW-1185">Reference proteome</keyword>
<comment type="similarity">
    <text evidence="2">Belongs to the rad17/RAD24 family.</text>
</comment>
<dbReference type="SUPFAM" id="SSF52540">
    <property type="entry name" value="P-loop containing nucleoside triphosphate hydrolases"/>
    <property type="match status" value="1"/>
</dbReference>
<keyword evidence="5" id="KW-0067">ATP-binding</keyword>
<dbReference type="GO" id="GO:0000077">
    <property type="term" value="P:DNA damage checkpoint signaling"/>
    <property type="evidence" value="ECO:0007669"/>
    <property type="project" value="TreeGrafter"/>
</dbReference>
<dbReference type="PANTHER" id="PTHR12172">
    <property type="entry name" value="CELL CYCLE CHECKPOINT PROTEIN RAD17"/>
    <property type="match status" value="1"/>
</dbReference>
<evidence type="ECO:0000256" key="2">
    <source>
        <dbReference type="ARBA" id="ARBA00006168"/>
    </source>
</evidence>
<dbReference type="GO" id="GO:0033314">
    <property type="term" value="P:mitotic DNA replication checkpoint signaling"/>
    <property type="evidence" value="ECO:0007669"/>
    <property type="project" value="TreeGrafter"/>
</dbReference>
<comment type="subcellular location">
    <subcellularLocation>
        <location evidence="1">Nucleus</location>
    </subcellularLocation>
</comment>
<keyword evidence="4" id="KW-0227">DNA damage</keyword>
<name>A0AAV7XMJ3_9NEOP</name>
<dbReference type="Proteomes" id="UP001075354">
    <property type="component" value="Chromosome 5"/>
</dbReference>
<proteinExistence type="inferred from homology"/>